<dbReference type="Gene3D" id="2.40.50.100">
    <property type="match status" value="1"/>
</dbReference>
<reference evidence="9" key="1">
    <citation type="submission" date="2022-01" db="EMBL/GenBank/DDBJ databases">
        <title>Jiella avicenniae sp. nov., a novel endophytic bacterium isolated from bark of Avicennia marina.</title>
        <authorList>
            <person name="Tuo L."/>
        </authorList>
    </citation>
    <scope>NUCLEOTIDE SEQUENCE</scope>
    <source>
        <strain evidence="9">CBK1P-4</strain>
    </source>
</reference>
<dbReference type="InterPro" id="IPR058627">
    <property type="entry name" value="MdtA-like_C"/>
</dbReference>
<dbReference type="PROSITE" id="PS51257">
    <property type="entry name" value="PROKAR_LIPOPROTEIN"/>
    <property type="match status" value="1"/>
</dbReference>
<keyword evidence="4" id="KW-0732">Signal</keyword>
<sequence length="400" mass="42093">MPRKIAFFLWLLSIPVLVSACTESGDEQQQASAPPPTAVRTVTVEPQDVPLQQEYPGRLSPVRLAEVRARVSGIVLARTFTEGGDVEAGEVLFEIDPAKFEAAVESAKAQIYRAEAALALATQQFSRIKGLVGKKVASEGQLDAAVAEQRQADAEVKVAKANLRTAELELSYASVRSPIAGRIGPALVTEGALVRQEDGTKMATVRDLSSVYVDFTAPLGDIAGLSVVGEKGGEPGPDVGTAVELVGDDGSVSPQRGKLLFSSAVVDETTGQVSIRAEFPNADRQLLPGTYVRVRLTQGIERQALLVPRQAVSWDTLGQASVKLVVDGKAVQQPVVTKRSVGGDWLISEGVASGDQVIVEGYERARPGMPVAAEPAKDDGAEETPVESSCSPACNAANKA</sequence>
<dbReference type="Pfam" id="PF25967">
    <property type="entry name" value="RND-MFP_C"/>
    <property type="match status" value="1"/>
</dbReference>
<evidence type="ECO:0000256" key="3">
    <source>
        <dbReference type="SAM" id="MobiDB-lite"/>
    </source>
</evidence>
<dbReference type="Proteomes" id="UP001139035">
    <property type="component" value="Unassembled WGS sequence"/>
</dbReference>
<evidence type="ECO:0000256" key="2">
    <source>
        <dbReference type="ARBA" id="ARBA00009477"/>
    </source>
</evidence>
<feature type="domain" description="Multidrug resistance protein MdtA-like alpha-helical hairpin" evidence="5">
    <location>
        <begin position="105"/>
        <end position="173"/>
    </location>
</feature>
<evidence type="ECO:0000259" key="7">
    <source>
        <dbReference type="Pfam" id="PF25944"/>
    </source>
</evidence>
<evidence type="ECO:0000259" key="6">
    <source>
        <dbReference type="Pfam" id="PF25917"/>
    </source>
</evidence>
<feature type="domain" description="Multidrug resistance protein MdtA-like barrel-sandwich hybrid" evidence="6">
    <location>
        <begin position="63"/>
        <end position="205"/>
    </location>
</feature>
<feature type="signal peptide" evidence="4">
    <location>
        <begin position="1"/>
        <end position="20"/>
    </location>
</feature>
<evidence type="ECO:0000313" key="10">
    <source>
        <dbReference type="Proteomes" id="UP001139035"/>
    </source>
</evidence>
<dbReference type="GO" id="GO:0046677">
    <property type="term" value="P:response to antibiotic"/>
    <property type="evidence" value="ECO:0007669"/>
    <property type="project" value="TreeGrafter"/>
</dbReference>
<dbReference type="PANTHER" id="PTHR30158">
    <property type="entry name" value="ACRA/E-RELATED COMPONENT OF DRUG EFFLUX TRANSPORTER"/>
    <property type="match status" value="1"/>
</dbReference>
<comment type="subcellular location">
    <subcellularLocation>
        <location evidence="1">Cell envelope</location>
    </subcellularLocation>
</comment>
<dbReference type="PANTHER" id="PTHR30158:SF3">
    <property type="entry name" value="MULTIDRUG EFFLUX PUMP SUBUNIT ACRA-RELATED"/>
    <property type="match status" value="1"/>
</dbReference>
<dbReference type="Gene3D" id="2.40.30.170">
    <property type="match status" value="1"/>
</dbReference>
<feature type="chain" id="PRO_5040957373" evidence="4">
    <location>
        <begin position="21"/>
        <end position="400"/>
    </location>
</feature>
<evidence type="ECO:0000313" key="9">
    <source>
        <dbReference type="EMBL" id="MCE7029593.1"/>
    </source>
</evidence>
<evidence type="ECO:0000256" key="1">
    <source>
        <dbReference type="ARBA" id="ARBA00004196"/>
    </source>
</evidence>
<accession>A0A9X1TD21</accession>
<dbReference type="RefSeq" id="WP_233720585.1">
    <property type="nucleotide sequence ID" value="NZ_JAJUWU010000017.1"/>
</dbReference>
<dbReference type="Pfam" id="PF25917">
    <property type="entry name" value="BSH_RND"/>
    <property type="match status" value="1"/>
</dbReference>
<evidence type="ECO:0000259" key="5">
    <source>
        <dbReference type="Pfam" id="PF25876"/>
    </source>
</evidence>
<dbReference type="Gene3D" id="2.40.420.20">
    <property type="match status" value="1"/>
</dbReference>
<dbReference type="Pfam" id="PF25876">
    <property type="entry name" value="HH_MFP_RND"/>
    <property type="match status" value="1"/>
</dbReference>
<comment type="similarity">
    <text evidence="2">Belongs to the membrane fusion protein (MFP) (TC 8.A.1) family.</text>
</comment>
<proteinExistence type="inferred from homology"/>
<protein>
    <submittedName>
        <fullName evidence="9">Efflux RND transporter periplasmic adaptor subunit</fullName>
    </submittedName>
</protein>
<dbReference type="NCBIfam" id="TIGR01730">
    <property type="entry name" value="RND_mfp"/>
    <property type="match status" value="1"/>
</dbReference>
<evidence type="ECO:0000259" key="8">
    <source>
        <dbReference type="Pfam" id="PF25967"/>
    </source>
</evidence>
<organism evidence="9 10">
    <name type="scientific">Jiella avicenniae</name>
    <dbReference type="NCBI Taxonomy" id="2907202"/>
    <lineage>
        <taxon>Bacteria</taxon>
        <taxon>Pseudomonadati</taxon>
        <taxon>Pseudomonadota</taxon>
        <taxon>Alphaproteobacteria</taxon>
        <taxon>Hyphomicrobiales</taxon>
        <taxon>Aurantimonadaceae</taxon>
        <taxon>Jiella</taxon>
    </lineage>
</organism>
<dbReference type="GO" id="GO:0005886">
    <property type="term" value="C:plasma membrane"/>
    <property type="evidence" value="ECO:0007669"/>
    <property type="project" value="UniProtKB-SubCell"/>
</dbReference>
<dbReference type="InterPro" id="IPR058625">
    <property type="entry name" value="MdtA-like_BSH"/>
</dbReference>
<name>A0A9X1TD21_9HYPH</name>
<feature type="region of interest" description="Disordered" evidence="3">
    <location>
        <begin position="369"/>
        <end position="400"/>
    </location>
</feature>
<dbReference type="GO" id="GO:0022857">
    <property type="term" value="F:transmembrane transporter activity"/>
    <property type="evidence" value="ECO:0007669"/>
    <property type="project" value="InterPro"/>
</dbReference>
<dbReference type="EMBL" id="JAJUWU010000017">
    <property type="protein sequence ID" value="MCE7029593.1"/>
    <property type="molecule type" value="Genomic_DNA"/>
</dbReference>
<dbReference type="InterPro" id="IPR006143">
    <property type="entry name" value="RND_pump_MFP"/>
</dbReference>
<gene>
    <name evidence="9" type="ORF">LZD57_16505</name>
</gene>
<dbReference type="InterPro" id="IPR058624">
    <property type="entry name" value="MdtA-like_HH"/>
</dbReference>
<dbReference type="SUPFAM" id="SSF111369">
    <property type="entry name" value="HlyD-like secretion proteins"/>
    <property type="match status" value="1"/>
</dbReference>
<dbReference type="Gene3D" id="1.10.287.470">
    <property type="entry name" value="Helix hairpin bin"/>
    <property type="match status" value="1"/>
</dbReference>
<dbReference type="AlphaFoldDB" id="A0A9X1TD21"/>
<dbReference type="Pfam" id="PF25944">
    <property type="entry name" value="Beta-barrel_RND"/>
    <property type="match status" value="1"/>
</dbReference>
<feature type="domain" description="Multidrug resistance protein MdtA-like C-terminal permuted SH3" evidence="8">
    <location>
        <begin position="303"/>
        <end position="364"/>
    </location>
</feature>
<comment type="caution">
    <text evidence="9">The sequence shown here is derived from an EMBL/GenBank/DDBJ whole genome shotgun (WGS) entry which is preliminary data.</text>
</comment>
<dbReference type="FunFam" id="2.40.420.20:FF:000001">
    <property type="entry name" value="Efflux RND transporter periplasmic adaptor subunit"/>
    <property type="match status" value="1"/>
</dbReference>
<evidence type="ECO:0000256" key="4">
    <source>
        <dbReference type="SAM" id="SignalP"/>
    </source>
</evidence>
<feature type="domain" description="Multidrug resistance protein MdtA-like beta-barrel" evidence="7">
    <location>
        <begin position="211"/>
        <end position="298"/>
    </location>
</feature>
<keyword evidence="10" id="KW-1185">Reference proteome</keyword>
<dbReference type="InterPro" id="IPR058626">
    <property type="entry name" value="MdtA-like_b-barrel"/>
</dbReference>